<dbReference type="EMBL" id="CP000514">
    <property type="protein sequence ID" value="ABM20249.1"/>
    <property type="molecule type" value="Genomic_DNA"/>
</dbReference>
<gene>
    <name evidence="4" type="ordered locus">Maqu_3175</name>
</gene>
<dbReference type="KEGG" id="maq:Maqu_3175"/>
<dbReference type="InterPro" id="IPR052894">
    <property type="entry name" value="AsmA-related"/>
</dbReference>
<dbReference type="STRING" id="351348.Maqu_3175"/>
<feature type="compositionally biased region" description="Polar residues" evidence="2">
    <location>
        <begin position="409"/>
        <end position="426"/>
    </location>
</feature>
<dbReference type="PANTHER" id="PTHR30441:SF4">
    <property type="entry name" value="PROTEIN ASMA"/>
    <property type="match status" value="1"/>
</dbReference>
<reference evidence="5" key="1">
    <citation type="journal article" date="2011" name="Appl. Environ. Microbiol.">
        <title>Genomic potential of Marinobacter aquaeolei, a biogeochemical 'opportunitroph'.</title>
        <authorList>
            <person name="Singer E."/>
            <person name="Webb E.A."/>
            <person name="Nelson W.C."/>
            <person name="Heidelberg J.F."/>
            <person name="Ivanova N."/>
            <person name="Pati A."/>
            <person name="Edwards K.J."/>
        </authorList>
    </citation>
    <scope>NUCLEOTIDE SEQUENCE [LARGE SCALE GENOMIC DNA]</scope>
    <source>
        <strain evidence="5">ATCC 700491 / DSM 11845 / VT8</strain>
    </source>
</reference>
<sequence length="741" mass="79428" precursor="true">MKVIRYAIYAVIALLLLAVAAVAIAVAVINPNDYKPQIEAAVEKQTNLDLMLEGDIGWSFIPLGLELNEVEANLDGERFVALEQLIAQIDFWSLIAMSPQVNTFLLNGLDAHLEVNEQGEGNWTRIMREQNATAEAGTDAAEQQPAQETAEPEPQSASGEALNFNVENVEISNASVHYNDLSTGQSVTLEDFTVTASDITLGSEFPLDIRFRVETSQPQFAVDGNIKARIQANQALNEFAVSGLNAVFDMSGEPFGGESVTAELAGSLAANLENETASLSDFSASLANLSLNTNLNVKGFGDKPALDGRIEISEFSLKELLNNLGQPAIETTDPEVLKAIALSTNLGGEPGVVALSDLVITLDDTRFNGGGSYNLATGGLVFDLEGDKLNADRYLPPSAEGDSQGAGNGETQTDSNTQTAGASQPETDLLPLDTLRTLLLDIDFGLGELIVSNLTINDIAASTTAKDGLLQVDEFSGKLYYGSFGANATIDARTDNPKWRIRSDVTNVQTLPLLTDLAEVDMLSGGANLKVAVDTTGNRISALRENANGEISFNLAEGEFRQMNLTRMACQGIALANQESLTTTDWGTTTPFNDMRGTLKIDGNTLNNTDLVAALAGMRLEGNGTVDLEQTDLDYELGLRIVGEIHRDEACRVTEYVENVVIPVECRGNFAEDPAGLCSFDGSRFRDTLKDIAANAAKAKAREEVDRAKEKAEEKVQEKLKEKLGEDAGGKVKDALKGLFN</sequence>
<evidence type="ECO:0000313" key="5">
    <source>
        <dbReference type="Proteomes" id="UP000000998"/>
    </source>
</evidence>
<organism evidence="4 5">
    <name type="scientific">Marinobacter nauticus (strain ATCC 700491 / DSM 11845 / VT8)</name>
    <name type="common">Marinobacter aquaeolei</name>
    <dbReference type="NCBI Taxonomy" id="351348"/>
    <lineage>
        <taxon>Bacteria</taxon>
        <taxon>Pseudomonadati</taxon>
        <taxon>Pseudomonadota</taxon>
        <taxon>Gammaproteobacteria</taxon>
        <taxon>Pseudomonadales</taxon>
        <taxon>Marinobacteraceae</taxon>
        <taxon>Marinobacter</taxon>
    </lineage>
</organism>
<dbReference type="Proteomes" id="UP000000998">
    <property type="component" value="Chromosome"/>
</dbReference>
<dbReference type="HOGENOM" id="CLU_012870_0_0_6"/>
<dbReference type="GO" id="GO:0005886">
    <property type="term" value="C:plasma membrane"/>
    <property type="evidence" value="ECO:0007669"/>
    <property type="project" value="TreeGrafter"/>
</dbReference>
<accession>A1U5I0</accession>
<dbReference type="GO" id="GO:0090313">
    <property type="term" value="P:regulation of protein targeting to membrane"/>
    <property type="evidence" value="ECO:0007669"/>
    <property type="project" value="TreeGrafter"/>
</dbReference>
<feature type="domain" description="AsmA" evidence="3">
    <location>
        <begin position="4"/>
        <end position="610"/>
    </location>
</feature>
<evidence type="ECO:0000256" key="2">
    <source>
        <dbReference type="SAM" id="MobiDB-lite"/>
    </source>
</evidence>
<dbReference type="Pfam" id="PF05170">
    <property type="entry name" value="AsmA"/>
    <property type="match status" value="1"/>
</dbReference>
<proteinExistence type="predicted"/>
<evidence type="ECO:0000313" key="4">
    <source>
        <dbReference type="EMBL" id="ABM20249.1"/>
    </source>
</evidence>
<dbReference type="eggNOG" id="COG2982">
    <property type="taxonomic scope" value="Bacteria"/>
</dbReference>
<feature type="coiled-coil region" evidence="1">
    <location>
        <begin position="695"/>
        <end position="722"/>
    </location>
</feature>
<dbReference type="OrthoDB" id="9766390at2"/>
<evidence type="ECO:0000259" key="3">
    <source>
        <dbReference type="Pfam" id="PF05170"/>
    </source>
</evidence>
<dbReference type="AlphaFoldDB" id="A1U5I0"/>
<feature type="region of interest" description="Disordered" evidence="2">
    <location>
        <begin position="392"/>
        <end position="427"/>
    </location>
</feature>
<keyword evidence="1" id="KW-0175">Coiled coil</keyword>
<protein>
    <submittedName>
        <fullName evidence="4">AsmA family protein</fullName>
    </submittedName>
</protein>
<feature type="compositionally biased region" description="Low complexity" evidence="2">
    <location>
        <begin position="140"/>
        <end position="155"/>
    </location>
</feature>
<dbReference type="InterPro" id="IPR007844">
    <property type="entry name" value="AsmA"/>
</dbReference>
<dbReference type="RefSeq" id="WP_011786617.1">
    <property type="nucleotide sequence ID" value="NC_008740.1"/>
</dbReference>
<name>A1U5I0_MARN8</name>
<dbReference type="PANTHER" id="PTHR30441">
    <property type="entry name" value="DUF748 DOMAIN-CONTAINING PROTEIN"/>
    <property type="match status" value="1"/>
</dbReference>
<feature type="region of interest" description="Disordered" evidence="2">
    <location>
        <begin position="133"/>
        <end position="158"/>
    </location>
</feature>
<evidence type="ECO:0000256" key="1">
    <source>
        <dbReference type="SAM" id="Coils"/>
    </source>
</evidence>